<dbReference type="Gene3D" id="3.40.50.150">
    <property type="entry name" value="Vaccinia Virus protein VP39"/>
    <property type="match status" value="1"/>
</dbReference>
<evidence type="ECO:0000313" key="8">
    <source>
        <dbReference type="Proteomes" id="UP000094056"/>
    </source>
</evidence>
<dbReference type="CDD" id="cd02440">
    <property type="entry name" value="AdoMet_MTases"/>
    <property type="match status" value="1"/>
</dbReference>
<dbReference type="InterPro" id="IPR022642">
    <property type="entry name" value="CheR_C"/>
</dbReference>
<dbReference type="InterPro" id="IPR036804">
    <property type="entry name" value="CheR_N_sf"/>
</dbReference>
<keyword evidence="4 7" id="KW-0808">Transferase</keyword>
<dbReference type="InterPro" id="IPR000780">
    <property type="entry name" value="CheR_MeTrfase"/>
</dbReference>
<dbReference type="SMART" id="SM00138">
    <property type="entry name" value="MeTrc"/>
    <property type="match status" value="1"/>
</dbReference>
<dbReference type="PIRSF" id="PIRSF000410">
    <property type="entry name" value="CheR"/>
    <property type="match status" value="1"/>
</dbReference>
<dbReference type="SUPFAM" id="SSF47757">
    <property type="entry name" value="Chemotaxis receptor methyltransferase CheR, N-terminal domain"/>
    <property type="match status" value="1"/>
</dbReference>
<dbReference type="GO" id="GO:0032259">
    <property type="term" value="P:methylation"/>
    <property type="evidence" value="ECO:0007669"/>
    <property type="project" value="UniProtKB-KW"/>
</dbReference>
<evidence type="ECO:0000256" key="1">
    <source>
        <dbReference type="ARBA" id="ARBA00001541"/>
    </source>
</evidence>
<dbReference type="PATRIC" id="fig|1872076.5.peg.780"/>
<dbReference type="InterPro" id="IPR050903">
    <property type="entry name" value="Bact_Chemotaxis_MeTrfase"/>
</dbReference>
<evidence type="ECO:0000256" key="5">
    <source>
        <dbReference type="ARBA" id="ARBA00022691"/>
    </source>
</evidence>
<dbReference type="InterPro" id="IPR029063">
    <property type="entry name" value="SAM-dependent_MTases_sf"/>
</dbReference>
<dbReference type="AlphaFoldDB" id="A0A1E3XF09"/>
<dbReference type="EC" id="2.1.1.80" evidence="2"/>
<evidence type="ECO:0000313" key="7">
    <source>
        <dbReference type="EMBL" id="ODS34199.1"/>
    </source>
</evidence>
<keyword evidence="5" id="KW-0949">S-adenosyl-L-methionine</keyword>
<gene>
    <name evidence="7" type="primary">cheR</name>
    <name evidence="7" type="ORF">SCARUB_00675</name>
</gene>
<dbReference type="GO" id="GO:0008983">
    <property type="term" value="F:protein-glutamate O-methyltransferase activity"/>
    <property type="evidence" value="ECO:0007669"/>
    <property type="project" value="UniProtKB-EC"/>
</dbReference>
<accession>A0A1E3XF09</accession>
<evidence type="ECO:0000259" key="6">
    <source>
        <dbReference type="PROSITE" id="PS50123"/>
    </source>
</evidence>
<dbReference type="PROSITE" id="PS50123">
    <property type="entry name" value="CHER"/>
    <property type="match status" value="1"/>
</dbReference>
<dbReference type="PANTHER" id="PTHR24422:SF19">
    <property type="entry name" value="CHEMOTAXIS PROTEIN METHYLTRANSFERASE"/>
    <property type="match status" value="1"/>
</dbReference>
<evidence type="ECO:0000256" key="2">
    <source>
        <dbReference type="ARBA" id="ARBA00012534"/>
    </source>
</evidence>
<organism evidence="7 8">
    <name type="scientific">Candidatus Scalindua rubra</name>
    <dbReference type="NCBI Taxonomy" id="1872076"/>
    <lineage>
        <taxon>Bacteria</taxon>
        <taxon>Pseudomonadati</taxon>
        <taxon>Planctomycetota</taxon>
        <taxon>Candidatus Brocadiia</taxon>
        <taxon>Candidatus Brocadiales</taxon>
        <taxon>Candidatus Scalinduaceae</taxon>
        <taxon>Candidatus Scalindua</taxon>
    </lineage>
</organism>
<proteinExistence type="predicted"/>
<dbReference type="Proteomes" id="UP000094056">
    <property type="component" value="Unassembled WGS sequence"/>
</dbReference>
<dbReference type="PRINTS" id="PR00996">
    <property type="entry name" value="CHERMTFRASE"/>
</dbReference>
<evidence type="ECO:0000256" key="4">
    <source>
        <dbReference type="ARBA" id="ARBA00022679"/>
    </source>
</evidence>
<dbReference type="PANTHER" id="PTHR24422">
    <property type="entry name" value="CHEMOTAXIS PROTEIN METHYLTRANSFERASE"/>
    <property type="match status" value="1"/>
</dbReference>
<comment type="caution">
    <text evidence="7">The sequence shown here is derived from an EMBL/GenBank/DDBJ whole genome shotgun (WGS) entry which is preliminary data.</text>
</comment>
<dbReference type="EMBL" id="MAYW01000011">
    <property type="protein sequence ID" value="ODS34199.1"/>
    <property type="molecule type" value="Genomic_DNA"/>
</dbReference>
<name>A0A1E3XF09_9BACT</name>
<evidence type="ECO:0000256" key="3">
    <source>
        <dbReference type="ARBA" id="ARBA00022603"/>
    </source>
</evidence>
<dbReference type="Gene3D" id="1.10.155.10">
    <property type="entry name" value="Chemotaxis receptor methyltransferase CheR, N-terminal domain"/>
    <property type="match status" value="1"/>
</dbReference>
<feature type="domain" description="CheR-type methyltransferase" evidence="6">
    <location>
        <begin position="2"/>
        <end position="281"/>
    </location>
</feature>
<reference evidence="7 8" key="1">
    <citation type="submission" date="2016-07" db="EMBL/GenBank/DDBJ databases">
        <title>Draft genome of Scalindua rubra, obtained from a brine-seawater interface in the Red Sea, sheds light on salt adaptation in anammox bacteria.</title>
        <authorList>
            <person name="Speth D.R."/>
            <person name="Lagkouvardos I."/>
            <person name="Wang Y."/>
            <person name="Qian P.-Y."/>
            <person name="Dutilh B.E."/>
            <person name="Jetten M.S."/>
        </authorList>
    </citation>
    <scope>NUCLEOTIDE SEQUENCE [LARGE SCALE GENOMIC DNA]</scope>
    <source>
        <strain evidence="7">BSI-1</strain>
    </source>
</reference>
<protein>
    <recommendedName>
        <fullName evidence="2">protein-glutamate O-methyltransferase</fullName>
        <ecNumber evidence="2">2.1.1.80</ecNumber>
    </recommendedName>
</protein>
<comment type="catalytic activity">
    <reaction evidence="1">
        <text>L-glutamyl-[protein] + S-adenosyl-L-methionine = [protein]-L-glutamate 5-O-methyl ester + S-adenosyl-L-homocysteine</text>
        <dbReference type="Rhea" id="RHEA:24452"/>
        <dbReference type="Rhea" id="RHEA-COMP:10208"/>
        <dbReference type="Rhea" id="RHEA-COMP:10311"/>
        <dbReference type="ChEBI" id="CHEBI:29973"/>
        <dbReference type="ChEBI" id="CHEBI:57856"/>
        <dbReference type="ChEBI" id="CHEBI:59789"/>
        <dbReference type="ChEBI" id="CHEBI:82795"/>
        <dbReference type="EC" id="2.1.1.80"/>
    </reaction>
</comment>
<dbReference type="Pfam" id="PF03705">
    <property type="entry name" value="CheR_N"/>
    <property type="match status" value="1"/>
</dbReference>
<dbReference type="Pfam" id="PF01739">
    <property type="entry name" value="CheR"/>
    <property type="match status" value="1"/>
</dbReference>
<dbReference type="InterPro" id="IPR026024">
    <property type="entry name" value="Chemotaxis_MeTrfase_CheR"/>
</dbReference>
<dbReference type="SUPFAM" id="SSF53335">
    <property type="entry name" value="S-adenosyl-L-methionine-dependent methyltransferases"/>
    <property type="match status" value="1"/>
</dbReference>
<keyword evidence="3 7" id="KW-0489">Methyltransferase</keyword>
<sequence length="281" mass="32717">MVLTMQYVLSNREFDLFRTLIYKTSGISLNLSKKELVKARLSKRLTKTGIDSFGEYYRFVTRDDKNGDELVNLIDSISTNKTDFFREKKHFDFLNAKLLPDLISKKEKDRNKKLRIWCAASSTGEEPYTLAMTVLNHINTDSLWDAKILATDISTKVLQKAIRGIYKKDTLKDISPAILSTYFSSVVIDNVKHYKVKDHLKKLITFRRFNLTTANFPFKNPFDFIFCRNVMIYFDSDTQQRLVSKFYDCLPKGGYLFVGHSETLSKNIHGFKYIKPAVYQK</sequence>
<dbReference type="InterPro" id="IPR022641">
    <property type="entry name" value="CheR_N"/>
</dbReference>